<protein>
    <recommendedName>
        <fullName evidence="1">UPF0246 protein H9980_05385</fullName>
    </recommendedName>
</protein>
<dbReference type="AlphaFoldDB" id="A0A9D1XL07"/>
<dbReference type="GO" id="GO:0005829">
    <property type="term" value="C:cytosol"/>
    <property type="evidence" value="ECO:0007669"/>
    <property type="project" value="TreeGrafter"/>
</dbReference>
<proteinExistence type="inferred from homology"/>
<dbReference type="Proteomes" id="UP000886724">
    <property type="component" value="Unassembled WGS sequence"/>
</dbReference>
<dbReference type="HAMAP" id="MF_00652">
    <property type="entry name" value="UPF0246"/>
    <property type="match status" value="1"/>
</dbReference>
<gene>
    <name evidence="2" type="ORF">H9980_05385</name>
</gene>
<reference evidence="2" key="1">
    <citation type="journal article" date="2021" name="PeerJ">
        <title>Extensive microbial diversity within the chicken gut microbiome revealed by metagenomics and culture.</title>
        <authorList>
            <person name="Gilroy R."/>
            <person name="Ravi A."/>
            <person name="Getino M."/>
            <person name="Pursley I."/>
            <person name="Horton D.L."/>
            <person name="Alikhan N.F."/>
            <person name="Baker D."/>
            <person name="Gharbi K."/>
            <person name="Hall N."/>
            <person name="Watson M."/>
            <person name="Adriaenssens E.M."/>
            <person name="Foster-Nyarko E."/>
            <person name="Jarju S."/>
            <person name="Secka A."/>
            <person name="Antonio M."/>
            <person name="Oren A."/>
            <person name="Chaudhuri R.R."/>
            <person name="La Ragione R."/>
            <person name="Hildebrand F."/>
            <person name="Pallen M.J."/>
        </authorList>
    </citation>
    <scope>NUCLEOTIDE SEQUENCE</scope>
    <source>
        <strain evidence="2">ChiGjej1B1-14440</strain>
    </source>
</reference>
<dbReference type="PANTHER" id="PTHR30283">
    <property type="entry name" value="PEROXIDE STRESS RESPONSE PROTEIN YAAA"/>
    <property type="match status" value="1"/>
</dbReference>
<organism evidence="2 3">
    <name type="scientific">Candidatus Erysipelatoclostridium merdavium</name>
    <dbReference type="NCBI Taxonomy" id="2838566"/>
    <lineage>
        <taxon>Bacteria</taxon>
        <taxon>Bacillati</taxon>
        <taxon>Bacillota</taxon>
        <taxon>Erysipelotrichia</taxon>
        <taxon>Erysipelotrichales</taxon>
        <taxon>Erysipelotrichales incertae sedis</taxon>
    </lineage>
</organism>
<accession>A0A9D1XL07</accession>
<comment type="similarity">
    <text evidence="1">Belongs to the UPF0246 family.</text>
</comment>
<dbReference type="PANTHER" id="PTHR30283:SF4">
    <property type="entry name" value="PEROXIDE STRESS RESISTANCE PROTEIN YAAA"/>
    <property type="match status" value="1"/>
</dbReference>
<evidence type="ECO:0000256" key="1">
    <source>
        <dbReference type="HAMAP-Rule" id="MF_00652"/>
    </source>
</evidence>
<dbReference type="GO" id="GO:0033194">
    <property type="term" value="P:response to hydroperoxide"/>
    <property type="evidence" value="ECO:0007669"/>
    <property type="project" value="TreeGrafter"/>
</dbReference>
<reference evidence="2" key="2">
    <citation type="submission" date="2021-04" db="EMBL/GenBank/DDBJ databases">
        <authorList>
            <person name="Gilroy R."/>
        </authorList>
    </citation>
    <scope>NUCLEOTIDE SEQUENCE</scope>
    <source>
        <strain evidence="2">ChiGjej1B1-14440</strain>
    </source>
</reference>
<comment type="caution">
    <text evidence="2">The sequence shown here is derived from an EMBL/GenBank/DDBJ whole genome shotgun (WGS) entry which is preliminary data.</text>
</comment>
<sequence>MKIIIAPAKIMKNKQLNIKQTDLLFPNKTAYLHQYLQNFSVENLHDTMKISFKMAQTVYDYYHNDDIKTTPALFCYQGTVLKQLNLKTYNESDFNYLDKYLTILSAYYGILKYNTGITPYRLDMTMKLNIDLYQYWQQEVDDYFKNEDYLISLASNEFVKMVNHPNIINLDFVEDRGGKLTRNSMYVKQARGKMLEIMVKNKITSLKDIQEVTFDDYVYQPSLSTDNNFVYLRNGKKTYKKL</sequence>
<name>A0A9D1XL07_9FIRM</name>
<dbReference type="EMBL" id="DXET01000116">
    <property type="protein sequence ID" value="HIX81392.1"/>
    <property type="molecule type" value="Genomic_DNA"/>
</dbReference>
<dbReference type="InterPro" id="IPR005583">
    <property type="entry name" value="YaaA"/>
</dbReference>
<evidence type="ECO:0000313" key="2">
    <source>
        <dbReference type="EMBL" id="HIX81392.1"/>
    </source>
</evidence>
<dbReference type="Pfam" id="PF03883">
    <property type="entry name" value="H2O2_YaaD"/>
    <property type="match status" value="1"/>
</dbReference>
<evidence type="ECO:0000313" key="3">
    <source>
        <dbReference type="Proteomes" id="UP000886724"/>
    </source>
</evidence>